<comment type="function">
    <text evidence="2">Removal of H(2)O(2), oxidation of toxic reductants, biosynthesis and degradation of lignin, suberization, auxin catabolism, response to environmental stresses such as wounding, pathogen attack and oxidative stress. These functions might be dependent on each isozyme/isoform in each plant tissue.</text>
</comment>
<feature type="binding site" evidence="17">
    <location>
        <position position="80"/>
    </location>
    <ligand>
        <name>Ca(2+)</name>
        <dbReference type="ChEBI" id="CHEBI:29108"/>
        <label>1</label>
    </ligand>
</feature>
<evidence type="ECO:0000256" key="16">
    <source>
        <dbReference type="PIRSR" id="PIRSR600823-1"/>
    </source>
</evidence>
<evidence type="ECO:0000256" key="1">
    <source>
        <dbReference type="ARBA" id="ARBA00000189"/>
    </source>
</evidence>
<keyword evidence="12 17" id="KW-0408">Iron</keyword>
<evidence type="ECO:0000256" key="17">
    <source>
        <dbReference type="PIRSR" id="PIRSR600823-3"/>
    </source>
</evidence>
<dbReference type="InterPro" id="IPR002016">
    <property type="entry name" value="Haem_peroxidase"/>
</dbReference>
<feature type="binding site" evidence="17">
    <location>
        <position position="71"/>
    </location>
    <ligand>
        <name>Ca(2+)</name>
        <dbReference type="ChEBI" id="CHEBI:29108"/>
        <label>1</label>
    </ligand>
</feature>
<keyword evidence="7 20" id="KW-0349">Heme</keyword>
<dbReference type="EC" id="1.11.1.7" evidence="4 20"/>
<dbReference type="CDD" id="cd00693">
    <property type="entry name" value="secretory_peroxidase"/>
    <property type="match status" value="1"/>
</dbReference>
<feature type="binding site" description="axial binding residue" evidence="17">
    <location>
        <position position="198"/>
    </location>
    <ligand>
        <name>heme b</name>
        <dbReference type="ChEBI" id="CHEBI:60344"/>
    </ligand>
    <ligandPart>
        <name>Fe</name>
        <dbReference type="ChEBI" id="CHEBI:18248"/>
    </ligandPart>
</feature>
<evidence type="ECO:0000256" key="13">
    <source>
        <dbReference type="ARBA" id="ARBA00023157"/>
    </source>
</evidence>
<feature type="binding site" evidence="17">
    <location>
        <position position="78"/>
    </location>
    <ligand>
        <name>Ca(2+)</name>
        <dbReference type="ChEBI" id="CHEBI:29108"/>
        <label>1</label>
    </ligand>
</feature>
<feature type="disulfide bond" evidence="19">
    <location>
        <begin position="39"/>
        <end position="120"/>
    </location>
</feature>
<proteinExistence type="inferred from homology"/>
<gene>
    <name evidence="22" type="ORF">C2S53_002710</name>
</gene>
<evidence type="ECO:0000256" key="10">
    <source>
        <dbReference type="ARBA" id="ARBA00022837"/>
    </source>
</evidence>
<comment type="similarity">
    <text evidence="3">Belongs to the peroxidase family. Ascorbate peroxidase subfamily.</text>
</comment>
<feature type="binding site" evidence="17">
    <location>
        <position position="251"/>
    </location>
    <ligand>
        <name>Ca(2+)</name>
        <dbReference type="ChEBI" id="CHEBI:29108"/>
        <label>2</label>
    </ligand>
</feature>
<dbReference type="SUPFAM" id="SSF48113">
    <property type="entry name" value="Heme-dependent peroxidases"/>
    <property type="match status" value="1"/>
</dbReference>
<evidence type="ECO:0000256" key="2">
    <source>
        <dbReference type="ARBA" id="ARBA00002322"/>
    </source>
</evidence>
<organism evidence="22 23">
    <name type="scientific">Perilla frutescens var. hirtella</name>
    <name type="common">Perilla citriodora</name>
    <name type="synonym">Perilla setoyensis</name>
    <dbReference type="NCBI Taxonomy" id="608512"/>
    <lineage>
        <taxon>Eukaryota</taxon>
        <taxon>Viridiplantae</taxon>
        <taxon>Streptophyta</taxon>
        <taxon>Embryophyta</taxon>
        <taxon>Tracheophyta</taxon>
        <taxon>Spermatophyta</taxon>
        <taxon>Magnoliopsida</taxon>
        <taxon>eudicotyledons</taxon>
        <taxon>Gunneridae</taxon>
        <taxon>Pentapetalae</taxon>
        <taxon>asterids</taxon>
        <taxon>lamiids</taxon>
        <taxon>Lamiales</taxon>
        <taxon>Lamiaceae</taxon>
        <taxon>Nepetoideae</taxon>
        <taxon>Elsholtzieae</taxon>
        <taxon>Perilla</taxon>
    </lineage>
</organism>
<evidence type="ECO:0000256" key="11">
    <source>
        <dbReference type="ARBA" id="ARBA00023002"/>
    </source>
</evidence>
<comment type="similarity">
    <text evidence="20">Belongs to the peroxidase family. Classical plant (class III) peroxidase subfamily.</text>
</comment>
<feature type="domain" description="Plant heme peroxidase family profile" evidence="21">
    <location>
        <begin position="29"/>
        <end position="331"/>
    </location>
</feature>
<feature type="binding site" evidence="17">
    <location>
        <position position="92"/>
    </location>
    <ligand>
        <name>Ca(2+)</name>
        <dbReference type="ChEBI" id="CHEBI:29108"/>
        <label>1</label>
    </ligand>
</feature>
<dbReference type="InterPro" id="IPR019794">
    <property type="entry name" value="Peroxidases_AS"/>
</dbReference>
<evidence type="ECO:0000256" key="4">
    <source>
        <dbReference type="ARBA" id="ARBA00012313"/>
    </source>
</evidence>
<dbReference type="GO" id="GO:0006979">
    <property type="term" value="P:response to oxidative stress"/>
    <property type="evidence" value="ECO:0007669"/>
    <property type="project" value="UniProtKB-UniRule"/>
</dbReference>
<dbReference type="FunFam" id="1.10.520.10:FF:000008">
    <property type="entry name" value="Peroxidase"/>
    <property type="match status" value="1"/>
</dbReference>
<dbReference type="Pfam" id="PF00141">
    <property type="entry name" value="peroxidase"/>
    <property type="match status" value="1"/>
</dbReference>
<dbReference type="GO" id="GO:0020037">
    <property type="term" value="F:heme binding"/>
    <property type="evidence" value="ECO:0007669"/>
    <property type="project" value="UniProtKB-UniRule"/>
</dbReference>
<evidence type="ECO:0000313" key="22">
    <source>
        <dbReference type="EMBL" id="KAH6756411.1"/>
    </source>
</evidence>
<evidence type="ECO:0000313" key="23">
    <source>
        <dbReference type="Proteomes" id="UP001190926"/>
    </source>
</evidence>
<evidence type="ECO:0000256" key="12">
    <source>
        <dbReference type="ARBA" id="ARBA00023004"/>
    </source>
</evidence>
<protein>
    <recommendedName>
        <fullName evidence="4 20">Peroxidase</fullName>
        <ecNumber evidence="4 20">1.11.1.7</ecNumber>
    </recommendedName>
</protein>
<dbReference type="PANTHER" id="PTHR31517">
    <property type="match status" value="1"/>
</dbReference>
<dbReference type="InterPro" id="IPR019793">
    <property type="entry name" value="Peroxidases_heam-ligand_BS"/>
</dbReference>
<keyword evidence="13 19" id="KW-1015">Disulfide bond</keyword>
<evidence type="ECO:0000256" key="14">
    <source>
        <dbReference type="ARBA" id="ARBA00023180"/>
    </source>
</evidence>
<keyword evidence="11 20" id="KW-0560">Oxidoreductase</keyword>
<feature type="chain" id="PRO_5041778622" description="Peroxidase" evidence="20">
    <location>
        <begin position="27"/>
        <end position="336"/>
    </location>
</feature>
<keyword evidence="8 17" id="KW-0479">Metal-binding</keyword>
<dbReference type="InterPro" id="IPR000823">
    <property type="entry name" value="Peroxidase_pln"/>
</dbReference>
<feature type="binding site" evidence="17">
    <location>
        <position position="259"/>
    </location>
    <ligand>
        <name>Ca(2+)</name>
        <dbReference type="ChEBI" id="CHEBI:29108"/>
        <label>2</label>
    </ligand>
</feature>
<dbReference type="GO" id="GO:0005576">
    <property type="term" value="C:extracellular region"/>
    <property type="evidence" value="ECO:0007669"/>
    <property type="project" value="UniProtKB-SubCell"/>
</dbReference>
<keyword evidence="5 20" id="KW-0964">Secreted</keyword>
<feature type="binding site" evidence="17">
    <location>
        <position position="199"/>
    </location>
    <ligand>
        <name>Ca(2+)</name>
        <dbReference type="ChEBI" id="CHEBI:29108"/>
        <label>2</label>
    </ligand>
</feature>
<evidence type="ECO:0000256" key="5">
    <source>
        <dbReference type="ARBA" id="ARBA00022525"/>
    </source>
</evidence>
<sequence length="336" mass="36900">MTMASSALLIPLLLLLLLLFPQLSPAQTNLNLEYYAHTCPNFGKIIQEVVTDKQLAVPTTAAGSIRLFFHDCVVGGCDASILISSSQFSSSERDNDINHSLPGDAFDVVIRAKTRLELECPGIVSCSDILAEATRDLVTMVGGPFYPVALGRRDSAESRASDVEGHIARANMSITQIIDIFMSKGFTVQEMVALTGAHTVGFSHCSEFSYRIFNFSKTSDHDPSMNPEYVAGLRKLCENFKQDPTIAAFNDPMSPGKFDNTYYLNLQRGLGLLSSDQAMATDERTKPYVDMYAADQSKFFEAFAKAMEKVSTLDVKTGDQGEVRKRCDTPNAITMH</sequence>
<comment type="catalytic activity">
    <reaction evidence="1 20">
        <text>2 a phenolic donor + H2O2 = 2 a phenolic radical donor + 2 H2O</text>
        <dbReference type="Rhea" id="RHEA:56136"/>
        <dbReference type="ChEBI" id="CHEBI:15377"/>
        <dbReference type="ChEBI" id="CHEBI:16240"/>
        <dbReference type="ChEBI" id="CHEBI:139520"/>
        <dbReference type="ChEBI" id="CHEBI:139521"/>
        <dbReference type="EC" id="1.11.1.7"/>
    </reaction>
</comment>
<feature type="disulfide bond" evidence="19">
    <location>
        <begin position="72"/>
        <end position="77"/>
    </location>
</feature>
<evidence type="ECO:0000256" key="3">
    <source>
        <dbReference type="ARBA" id="ARBA00006873"/>
    </source>
</evidence>
<feature type="active site" description="Proton acceptor" evidence="16">
    <location>
        <position position="70"/>
    </location>
</feature>
<dbReference type="Gene3D" id="1.10.520.10">
    <property type="match status" value="1"/>
</dbReference>
<dbReference type="GO" id="GO:0140825">
    <property type="term" value="F:lactoperoxidase activity"/>
    <property type="evidence" value="ECO:0007669"/>
    <property type="project" value="UniProtKB-EC"/>
</dbReference>
<evidence type="ECO:0000256" key="15">
    <source>
        <dbReference type="ARBA" id="ARBA00023324"/>
    </source>
</evidence>
<dbReference type="PRINTS" id="PR00458">
    <property type="entry name" value="PEROXIDASE"/>
</dbReference>
<dbReference type="GO" id="GO:0042744">
    <property type="term" value="P:hydrogen peroxide catabolic process"/>
    <property type="evidence" value="ECO:0007669"/>
    <property type="project" value="UniProtKB-KW"/>
</dbReference>
<feature type="disulfide bond" evidence="19">
    <location>
        <begin position="205"/>
        <end position="237"/>
    </location>
</feature>
<dbReference type="GO" id="GO:0046872">
    <property type="term" value="F:metal ion binding"/>
    <property type="evidence" value="ECO:0007669"/>
    <property type="project" value="UniProtKB-UniRule"/>
</dbReference>
<feature type="binding site" evidence="17">
    <location>
        <position position="74"/>
    </location>
    <ligand>
        <name>Ca(2+)</name>
        <dbReference type="ChEBI" id="CHEBI:29108"/>
        <label>1</label>
    </ligand>
</feature>
<comment type="cofactor">
    <cofactor evidence="17 20">
        <name>heme b</name>
        <dbReference type="ChEBI" id="CHEBI:60344"/>
    </cofactor>
    <text evidence="17 20">Binds 1 heme b (iron(II)-protoporphyrin IX) group per subunit.</text>
</comment>
<dbReference type="PROSITE" id="PS50873">
    <property type="entry name" value="PEROXIDASE_4"/>
    <property type="match status" value="1"/>
</dbReference>
<accession>A0AAD4NY39</accession>
<dbReference type="Gene3D" id="1.10.420.10">
    <property type="entry name" value="Peroxidase, domain 2"/>
    <property type="match status" value="1"/>
</dbReference>
<dbReference type="PROSITE" id="PS00435">
    <property type="entry name" value="PEROXIDASE_1"/>
    <property type="match status" value="1"/>
</dbReference>
<evidence type="ECO:0000256" key="9">
    <source>
        <dbReference type="ARBA" id="ARBA00022729"/>
    </source>
</evidence>
<feature type="binding site" evidence="17">
    <location>
        <position position="76"/>
    </location>
    <ligand>
        <name>Ca(2+)</name>
        <dbReference type="ChEBI" id="CHEBI:29108"/>
        <label>1</label>
    </ligand>
</feature>
<dbReference type="InterPro" id="IPR033905">
    <property type="entry name" value="Secretory_peroxidase"/>
</dbReference>
<dbReference type="PRINTS" id="PR00461">
    <property type="entry name" value="PLPEROXIDASE"/>
</dbReference>
<evidence type="ECO:0000256" key="6">
    <source>
        <dbReference type="ARBA" id="ARBA00022559"/>
    </source>
</evidence>
<dbReference type="EMBL" id="SDAM02029559">
    <property type="protein sequence ID" value="KAH6756411.1"/>
    <property type="molecule type" value="Genomic_DNA"/>
</dbReference>
<keyword evidence="23" id="KW-1185">Reference proteome</keyword>
<comment type="caution">
    <text evidence="22">The sequence shown here is derived from an EMBL/GenBank/DDBJ whole genome shotgun (WGS) entry which is preliminary data.</text>
</comment>
<dbReference type="FunFam" id="1.10.420.10:FF:000007">
    <property type="entry name" value="Peroxidase"/>
    <property type="match status" value="1"/>
</dbReference>
<dbReference type="PROSITE" id="PS00436">
    <property type="entry name" value="PEROXIDASE_2"/>
    <property type="match status" value="1"/>
</dbReference>
<keyword evidence="6 20" id="KW-0575">Peroxidase</keyword>
<dbReference type="AlphaFoldDB" id="A0AAD4NY39"/>
<keyword evidence="15 20" id="KW-0376">Hydrogen peroxide</keyword>
<evidence type="ECO:0000256" key="19">
    <source>
        <dbReference type="PIRSR" id="PIRSR600823-5"/>
    </source>
</evidence>
<feature type="disulfide bond" evidence="19">
    <location>
        <begin position="126"/>
        <end position="327"/>
    </location>
</feature>
<evidence type="ECO:0000256" key="8">
    <source>
        <dbReference type="ARBA" id="ARBA00022723"/>
    </source>
</evidence>
<evidence type="ECO:0000256" key="20">
    <source>
        <dbReference type="RuleBase" id="RU362060"/>
    </source>
</evidence>
<dbReference type="PANTHER" id="PTHR31517:SF17">
    <property type="entry name" value="PEROXIDASE 6"/>
    <property type="match status" value="1"/>
</dbReference>
<evidence type="ECO:0000256" key="18">
    <source>
        <dbReference type="PIRSR" id="PIRSR600823-4"/>
    </source>
</evidence>
<keyword evidence="14" id="KW-0325">Glycoprotein</keyword>
<comment type="cofactor">
    <cofactor evidence="17 20">
        <name>Ca(2+)</name>
        <dbReference type="ChEBI" id="CHEBI:29108"/>
    </cofactor>
    <text evidence="17 20">Binds 2 calcium ions per subunit.</text>
</comment>
<evidence type="ECO:0000256" key="7">
    <source>
        <dbReference type="ARBA" id="ARBA00022617"/>
    </source>
</evidence>
<name>A0AAD4NY39_PERFH</name>
<evidence type="ECO:0000259" key="21">
    <source>
        <dbReference type="PROSITE" id="PS50873"/>
    </source>
</evidence>
<keyword evidence="10 17" id="KW-0106">Calcium</keyword>
<comment type="subcellular location">
    <subcellularLocation>
        <location evidence="20">Secreted</location>
    </subcellularLocation>
</comment>
<reference evidence="22 23" key="1">
    <citation type="journal article" date="2021" name="Nat. Commun.">
        <title>Incipient diploidization of the medicinal plant Perilla within 10,000 years.</title>
        <authorList>
            <person name="Zhang Y."/>
            <person name="Shen Q."/>
            <person name="Leng L."/>
            <person name="Zhang D."/>
            <person name="Chen S."/>
            <person name="Shi Y."/>
            <person name="Ning Z."/>
            <person name="Chen S."/>
        </authorList>
    </citation>
    <scope>NUCLEOTIDE SEQUENCE [LARGE SCALE GENOMIC DNA]</scope>
    <source>
        <strain evidence="23">cv. PC099</strain>
    </source>
</reference>
<dbReference type="InterPro" id="IPR010255">
    <property type="entry name" value="Haem_peroxidase_sf"/>
</dbReference>
<dbReference type="Proteomes" id="UP001190926">
    <property type="component" value="Unassembled WGS sequence"/>
</dbReference>
<keyword evidence="9 20" id="KW-0732">Signal</keyword>
<feature type="signal peptide" evidence="20">
    <location>
        <begin position="1"/>
        <end position="26"/>
    </location>
</feature>
<feature type="site" description="Transition state stabilizer" evidence="18">
    <location>
        <position position="66"/>
    </location>
</feature>